<protein>
    <submittedName>
        <fullName evidence="2">VOC family protein</fullName>
    </submittedName>
</protein>
<dbReference type="PANTHER" id="PTHR39434">
    <property type="match status" value="1"/>
</dbReference>
<keyword evidence="3" id="KW-1185">Reference proteome</keyword>
<dbReference type="InterPro" id="IPR037523">
    <property type="entry name" value="VOC_core"/>
</dbReference>
<accession>A0ABV2SVG4</accession>
<dbReference type="InterPro" id="IPR004360">
    <property type="entry name" value="Glyas_Fos-R_dOase_dom"/>
</dbReference>
<dbReference type="PROSITE" id="PS51819">
    <property type="entry name" value="VOC"/>
    <property type="match status" value="1"/>
</dbReference>
<evidence type="ECO:0000313" key="2">
    <source>
        <dbReference type="EMBL" id="MET6991166.1"/>
    </source>
</evidence>
<evidence type="ECO:0000259" key="1">
    <source>
        <dbReference type="PROSITE" id="PS51819"/>
    </source>
</evidence>
<comment type="caution">
    <text evidence="2">The sequence shown here is derived from an EMBL/GenBank/DDBJ whole genome shotgun (WGS) entry which is preliminary data.</text>
</comment>
<dbReference type="Proteomes" id="UP001549799">
    <property type="component" value="Unassembled WGS sequence"/>
</dbReference>
<dbReference type="PANTHER" id="PTHR39434:SF1">
    <property type="entry name" value="VOC DOMAIN-CONTAINING PROTEIN"/>
    <property type="match status" value="1"/>
</dbReference>
<dbReference type="Pfam" id="PF00903">
    <property type="entry name" value="Glyoxalase"/>
    <property type="match status" value="1"/>
</dbReference>
<organism evidence="2 3">
    <name type="scientific">Sediminicola arcticus</name>
    <dbReference type="NCBI Taxonomy" id="1574308"/>
    <lineage>
        <taxon>Bacteria</taxon>
        <taxon>Pseudomonadati</taxon>
        <taxon>Bacteroidota</taxon>
        <taxon>Flavobacteriia</taxon>
        <taxon>Flavobacteriales</taxon>
        <taxon>Flavobacteriaceae</taxon>
        <taxon>Sediminicola</taxon>
    </lineage>
</organism>
<dbReference type="SUPFAM" id="SSF54593">
    <property type="entry name" value="Glyoxalase/Bleomycin resistance protein/Dihydroxybiphenyl dioxygenase"/>
    <property type="match status" value="1"/>
</dbReference>
<proteinExistence type="predicted"/>
<dbReference type="Gene3D" id="3.10.180.10">
    <property type="entry name" value="2,3-Dihydroxybiphenyl 1,2-Dioxygenase, domain 1"/>
    <property type="match status" value="1"/>
</dbReference>
<gene>
    <name evidence="2" type="ORF">ABXZ36_10965</name>
</gene>
<name>A0ABV2SVG4_9FLAO</name>
<dbReference type="RefSeq" id="WP_354615608.1">
    <property type="nucleotide sequence ID" value="NZ_JBEXAE010000005.1"/>
</dbReference>
<feature type="domain" description="VOC" evidence="1">
    <location>
        <begin position="4"/>
        <end position="129"/>
    </location>
</feature>
<dbReference type="EMBL" id="JBEXAE010000005">
    <property type="protein sequence ID" value="MET6991166.1"/>
    <property type="molecule type" value="Genomic_DNA"/>
</dbReference>
<evidence type="ECO:0000313" key="3">
    <source>
        <dbReference type="Proteomes" id="UP001549799"/>
    </source>
</evidence>
<dbReference type="InterPro" id="IPR029068">
    <property type="entry name" value="Glyas_Bleomycin-R_OHBP_Dase"/>
</dbReference>
<sequence>MEHAPFHMSLPCYSITKTKAFYVDVIGAELGRNSTRWLDVNLFGNQITFTKSGEFNFVFRAYKFGDTILPSFHFGVIVDPETWQNMYKKLNIPEYELTTEVTFLKDKTGEHRSFFILDPNGHSLEFKTFTDPNEMFAA</sequence>
<reference evidence="2 3" key="1">
    <citation type="submission" date="2024-07" db="EMBL/GenBank/DDBJ databases">
        <title>The genome sequence of type strain Sediminicola arcticus GDMCC 1.2805.</title>
        <authorList>
            <person name="Liu Y."/>
        </authorList>
    </citation>
    <scope>NUCLEOTIDE SEQUENCE [LARGE SCALE GENOMIC DNA]</scope>
    <source>
        <strain evidence="2 3">GDMCC 1.2805</strain>
    </source>
</reference>